<organism evidence="12 13">
    <name type="scientific">Sphaerobacter thermophilus (strain ATCC 49802 / DSM 20745 / KCCM 41009 / NCIMB 13125 / S 6022)</name>
    <dbReference type="NCBI Taxonomy" id="479434"/>
    <lineage>
        <taxon>Bacteria</taxon>
        <taxon>Pseudomonadati</taxon>
        <taxon>Thermomicrobiota</taxon>
        <taxon>Thermomicrobia</taxon>
        <taxon>Sphaerobacterales</taxon>
        <taxon>Sphaerobacterineae</taxon>
        <taxon>Sphaerobacteraceae</taxon>
        <taxon>Sphaerobacter</taxon>
    </lineage>
</organism>
<keyword evidence="7" id="KW-0547">Nucleotide-binding</keyword>
<evidence type="ECO:0000313" key="13">
    <source>
        <dbReference type="Proteomes" id="UP000002027"/>
    </source>
</evidence>
<dbReference type="GO" id="GO:0000287">
    <property type="term" value="F:magnesium ion binding"/>
    <property type="evidence" value="ECO:0007669"/>
    <property type="project" value="UniProtKB-UniRule"/>
</dbReference>
<dbReference type="GO" id="GO:0005737">
    <property type="term" value="C:cytoplasm"/>
    <property type="evidence" value="ECO:0007669"/>
    <property type="project" value="UniProtKB-SubCell"/>
</dbReference>
<dbReference type="Gene3D" id="3.90.190.20">
    <property type="entry name" value="Mur ligase, C-terminal domain"/>
    <property type="match status" value="1"/>
</dbReference>
<dbReference type="HAMAP" id="MF_00208">
    <property type="entry name" value="MurE"/>
    <property type="match status" value="1"/>
</dbReference>
<feature type="binding site" evidence="7">
    <location>
        <position position="185"/>
    </location>
    <ligand>
        <name>UDP-N-acetyl-alpha-D-muramoyl-L-alanyl-D-glutamate</name>
        <dbReference type="ChEBI" id="CHEBI:83900"/>
    </ligand>
</feature>
<dbReference type="EC" id="6.3.2.-" evidence="7"/>
<dbReference type="GO" id="GO:0009252">
    <property type="term" value="P:peptidoglycan biosynthetic process"/>
    <property type="evidence" value="ECO:0007669"/>
    <property type="project" value="UniProtKB-UniRule"/>
</dbReference>
<comment type="pathway">
    <text evidence="7 8">Cell wall biogenesis; peptidoglycan biosynthesis.</text>
</comment>
<dbReference type="OrthoDB" id="9800958at2"/>
<keyword evidence="4 7" id="KW-0573">Peptidoglycan synthesis</keyword>
<evidence type="ECO:0000256" key="2">
    <source>
        <dbReference type="ARBA" id="ARBA00022618"/>
    </source>
</evidence>
<comment type="function">
    <text evidence="7">Catalyzes the addition of an amino acid to the nucleotide precursor UDP-N-acetylmuramoyl-L-alanyl-D-glutamate (UMAG) in the biosynthesis of bacterial cell-wall peptidoglycan.</text>
</comment>
<dbReference type="Gene3D" id="3.40.1190.10">
    <property type="entry name" value="Mur-like, catalytic domain"/>
    <property type="match status" value="1"/>
</dbReference>
<reference evidence="12 13" key="2">
    <citation type="journal article" date="2010" name="Stand. Genomic Sci.">
        <title>Complete genome sequence of Desulfohalobium retbaense type strain (HR(100)).</title>
        <authorList>
            <person name="Spring S."/>
            <person name="Nolan M."/>
            <person name="Lapidus A."/>
            <person name="Glavina Del Rio T."/>
            <person name="Copeland A."/>
            <person name="Tice H."/>
            <person name="Cheng J.F."/>
            <person name="Lucas S."/>
            <person name="Land M."/>
            <person name="Chen F."/>
            <person name="Bruce D."/>
            <person name="Goodwin L."/>
            <person name="Pitluck S."/>
            <person name="Ivanova N."/>
            <person name="Mavromatis K."/>
            <person name="Mikhailova N."/>
            <person name="Pati A."/>
            <person name="Chen A."/>
            <person name="Palaniappan K."/>
            <person name="Hauser L."/>
            <person name="Chang Y.J."/>
            <person name="Jeffries C.D."/>
            <person name="Munk C."/>
            <person name="Kiss H."/>
            <person name="Chain P."/>
            <person name="Han C."/>
            <person name="Brettin T."/>
            <person name="Detter J.C."/>
            <person name="Schuler E."/>
            <person name="Goker M."/>
            <person name="Rohde M."/>
            <person name="Bristow J."/>
            <person name="Eisen J.A."/>
            <person name="Markowitz V."/>
            <person name="Hugenholtz P."/>
            <person name="Kyrpides N.C."/>
            <person name="Klenk H.P."/>
        </authorList>
    </citation>
    <scope>NUCLEOTIDE SEQUENCE [LARGE SCALE GENOMIC DNA]</scope>
    <source>
        <strain evidence="13">ATCC 49802 / DSM 20745 / S 6022</strain>
    </source>
</reference>
<proteinExistence type="inferred from homology"/>
<dbReference type="HOGENOM" id="CLU_022291_4_1_0"/>
<dbReference type="InterPro" id="IPR036615">
    <property type="entry name" value="Mur_ligase_C_dom_sf"/>
</dbReference>
<dbReference type="InterPro" id="IPR005761">
    <property type="entry name" value="UDP-N-AcMur-Glu-dNH2Pim_ligase"/>
</dbReference>
<dbReference type="GO" id="GO:0016881">
    <property type="term" value="F:acid-amino acid ligase activity"/>
    <property type="evidence" value="ECO:0007669"/>
    <property type="project" value="UniProtKB-UniRule"/>
</dbReference>
<gene>
    <name evidence="7" type="primary">murE</name>
    <name evidence="12" type="ordered locus">Sthe_1224</name>
</gene>
<dbReference type="Pfam" id="PF02875">
    <property type="entry name" value="Mur_ligase_C"/>
    <property type="match status" value="1"/>
</dbReference>
<dbReference type="AlphaFoldDB" id="D1C342"/>
<dbReference type="GO" id="GO:0071555">
    <property type="term" value="P:cell wall organization"/>
    <property type="evidence" value="ECO:0007669"/>
    <property type="project" value="UniProtKB-KW"/>
</dbReference>
<dbReference type="InterPro" id="IPR035911">
    <property type="entry name" value="MurE/MurF_N"/>
</dbReference>
<feature type="binding site" evidence="7">
    <location>
        <position position="193"/>
    </location>
    <ligand>
        <name>UDP-N-acetyl-alpha-D-muramoyl-L-alanyl-D-glutamate</name>
        <dbReference type="ChEBI" id="CHEBI:83900"/>
    </ligand>
</feature>
<dbReference type="GO" id="GO:0005524">
    <property type="term" value="F:ATP binding"/>
    <property type="evidence" value="ECO:0007669"/>
    <property type="project" value="UniProtKB-UniRule"/>
</dbReference>
<dbReference type="GO" id="GO:0008360">
    <property type="term" value="P:regulation of cell shape"/>
    <property type="evidence" value="ECO:0007669"/>
    <property type="project" value="UniProtKB-KW"/>
</dbReference>
<comment type="PTM">
    <text evidence="7">Carboxylation is probably crucial for Mg(2+) binding and, consequently, for the gamma-phosphate positioning of ATP.</text>
</comment>
<evidence type="ECO:0000313" key="12">
    <source>
        <dbReference type="EMBL" id="ACZ38659.1"/>
    </source>
</evidence>
<accession>D1C342</accession>
<evidence type="ECO:0000256" key="1">
    <source>
        <dbReference type="ARBA" id="ARBA00005898"/>
    </source>
</evidence>
<dbReference type="InterPro" id="IPR013221">
    <property type="entry name" value="Mur_ligase_cen"/>
</dbReference>
<name>D1C342_SPHTD</name>
<evidence type="ECO:0000259" key="11">
    <source>
        <dbReference type="Pfam" id="PF08245"/>
    </source>
</evidence>
<protein>
    <recommendedName>
        <fullName evidence="7">UDP-N-acetylmuramyl-tripeptide synthetase</fullName>
        <ecNumber evidence="7">6.3.2.-</ecNumber>
    </recommendedName>
    <alternativeName>
        <fullName evidence="7">UDP-MurNAc-tripeptide synthetase</fullName>
    </alternativeName>
</protein>
<reference evidence="13" key="1">
    <citation type="submission" date="2009-11" db="EMBL/GenBank/DDBJ databases">
        <title>The complete chromosome 1 of Sphaerobacter thermophilus DSM 20745.</title>
        <authorList>
            <person name="Lucas S."/>
            <person name="Copeland A."/>
            <person name="Lapidus A."/>
            <person name="Glavina del Rio T."/>
            <person name="Dalin E."/>
            <person name="Tice H."/>
            <person name="Bruce D."/>
            <person name="Goodwin L."/>
            <person name="Pitluck S."/>
            <person name="Kyrpides N."/>
            <person name="Mavromatis K."/>
            <person name="Ivanova N."/>
            <person name="Mikhailova N."/>
            <person name="LaButti K.M."/>
            <person name="Clum A."/>
            <person name="Sun H.I."/>
            <person name="Brettin T."/>
            <person name="Detter J.C."/>
            <person name="Han C."/>
            <person name="Larimer F."/>
            <person name="Land M."/>
            <person name="Hauser L."/>
            <person name="Markowitz V."/>
            <person name="Cheng J.F."/>
            <person name="Hugenholtz P."/>
            <person name="Woyke T."/>
            <person name="Wu D."/>
            <person name="Steenblock K."/>
            <person name="Schneider S."/>
            <person name="Pukall R."/>
            <person name="Goeker M."/>
            <person name="Klenk H.P."/>
            <person name="Eisen J.A."/>
        </authorList>
    </citation>
    <scope>NUCLEOTIDE SEQUENCE [LARGE SCALE GENOMIC DNA]</scope>
    <source>
        <strain evidence="13">ATCC 49802 / DSM 20745 / S 6022</strain>
    </source>
</reference>
<dbReference type="InterPro" id="IPR036565">
    <property type="entry name" value="Mur-like_cat_sf"/>
</dbReference>
<feature type="binding site" evidence="7">
    <location>
        <begin position="158"/>
        <end position="159"/>
    </location>
    <ligand>
        <name>UDP-N-acetyl-alpha-D-muramoyl-L-alanyl-D-glutamate</name>
        <dbReference type="ChEBI" id="CHEBI:83900"/>
    </ligand>
</feature>
<feature type="modified residue" description="N6-carboxylysine" evidence="7">
    <location>
        <position position="225"/>
    </location>
</feature>
<evidence type="ECO:0000256" key="6">
    <source>
        <dbReference type="ARBA" id="ARBA00023316"/>
    </source>
</evidence>
<dbReference type="SUPFAM" id="SSF53623">
    <property type="entry name" value="MurD-like peptide ligases, catalytic domain"/>
    <property type="match status" value="1"/>
</dbReference>
<evidence type="ECO:0000256" key="4">
    <source>
        <dbReference type="ARBA" id="ARBA00022984"/>
    </source>
</evidence>
<dbReference type="Pfam" id="PF08245">
    <property type="entry name" value="Mur_ligase_M"/>
    <property type="match status" value="1"/>
</dbReference>
<keyword evidence="7" id="KW-0460">Magnesium</keyword>
<feature type="domain" description="Mur ligase central" evidence="11">
    <location>
        <begin position="112"/>
        <end position="321"/>
    </location>
</feature>
<keyword evidence="7" id="KW-0963">Cytoplasm</keyword>
<dbReference type="KEGG" id="sti:Sthe_1224"/>
<dbReference type="NCBIfam" id="NF001126">
    <property type="entry name" value="PRK00139.1-4"/>
    <property type="match status" value="1"/>
</dbReference>
<dbReference type="InterPro" id="IPR000713">
    <property type="entry name" value="Mur_ligase_N"/>
</dbReference>
<sequence length="513" mass="54825">MTQSRFSDLIQALPVTSSGGDLGTVVTDVCYDSRLARPGSLFVAMRGGYTDGHRFLADARARGAVAALVESWEPDLANYPAYAAVPNTRAALPLVAATFFGRPAEALGIIGITGTDGKTTTSYLVDAMLRSAGYRTGLIGTIAVRVGDEIVDHDTRQTTPESLDVQRLLAQMREARVDWAVLEATSHGLALHRLDECAFDVGVVTNITHEHLEFHGTIEEYRRAKARLLERVAGRGPRPYPGGVVLNRDDEGARAIAEAAGTAPVLWFSAKGAPADLQADDVQLAADGTSFRLTTPRGSVPVRLNLIGAYNVDNALAAAGVGHLLGLSPEAIARGLESLAGVPGRMRRVDLGQPYTVIVDYAHTPDSLEKSLRLLRSLVPGRVIAVFGSAGERDRAKRPLQGAVSARLADFSVFTSEDPRFEDPDAIIAEIAAGARDAGAVEGRDYVCIEDRRAAIRAALDWARPGDGVLLAGKGHERCIIYGAERRPWDEAREAELALRERGYGCTAAGNDE</sequence>
<keyword evidence="6 7" id="KW-0961">Cell wall biogenesis/degradation</keyword>
<dbReference type="FunCoup" id="D1C342">
    <property type="interactions" value="434"/>
</dbReference>
<evidence type="ECO:0000259" key="10">
    <source>
        <dbReference type="Pfam" id="PF02875"/>
    </source>
</evidence>
<dbReference type="STRING" id="479434.Sthe_1224"/>
<keyword evidence="3 7" id="KW-0133">Cell shape</keyword>
<dbReference type="InterPro" id="IPR004101">
    <property type="entry name" value="Mur_ligase_C"/>
</dbReference>
<comment type="similarity">
    <text evidence="1 7">Belongs to the MurCDEF family. MurE subfamily.</text>
</comment>
<evidence type="ECO:0000259" key="9">
    <source>
        <dbReference type="Pfam" id="PF01225"/>
    </source>
</evidence>
<comment type="subcellular location">
    <subcellularLocation>
        <location evidence="7 8">Cytoplasm</location>
    </subcellularLocation>
</comment>
<feature type="binding site" evidence="7">
    <location>
        <begin position="114"/>
        <end position="120"/>
    </location>
    <ligand>
        <name>ATP</name>
        <dbReference type="ChEBI" id="CHEBI:30616"/>
    </ligand>
</feature>
<comment type="cofactor">
    <cofactor evidence="7">
        <name>Mg(2+)</name>
        <dbReference type="ChEBI" id="CHEBI:18420"/>
    </cofactor>
</comment>
<keyword evidence="7" id="KW-0067">ATP-binding</keyword>
<keyword evidence="5 7" id="KW-0131">Cell cycle</keyword>
<dbReference type="SUPFAM" id="SSF53244">
    <property type="entry name" value="MurD-like peptide ligases, peptide-binding domain"/>
    <property type="match status" value="1"/>
</dbReference>
<evidence type="ECO:0000256" key="5">
    <source>
        <dbReference type="ARBA" id="ARBA00023306"/>
    </source>
</evidence>
<dbReference type="PANTHER" id="PTHR23135">
    <property type="entry name" value="MUR LIGASE FAMILY MEMBER"/>
    <property type="match status" value="1"/>
</dbReference>
<keyword evidence="2 7" id="KW-0132">Cell division</keyword>
<dbReference type="Gene3D" id="3.40.1390.10">
    <property type="entry name" value="MurE/MurF, N-terminal domain"/>
    <property type="match status" value="1"/>
</dbReference>
<dbReference type="RefSeq" id="WP_012871706.1">
    <property type="nucleotide sequence ID" value="NC_013523.1"/>
</dbReference>
<dbReference type="eggNOG" id="COG0769">
    <property type="taxonomic scope" value="Bacteria"/>
</dbReference>
<evidence type="ECO:0000256" key="7">
    <source>
        <dbReference type="HAMAP-Rule" id="MF_00208"/>
    </source>
</evidence>
<feature type="domain" description="Mur ligase C-terminal" evidence="10">
    <location>
        <begin position="344"/>
        <end position="475"/>
    </location>
</feature>
<evidence type="ECO:0000256" key="3">
    <source>
        <dbReference type="ARBA" id="ARBA00022960"/>
    </source>
</evidence>
<keyword evidence="7" id="KW-0436">Ligase</keyword>
<dbReference type="PANTHER" id="PTHR23135:SF4">
    <property type="entry name" value="UDP-N-ACETYLMURAMOYL-L-ALANYL-D-GLUTAMATE--2,6-DIAMINOPIMELATE LIGASE MURE HOMOLOG, CHLOROPLASTIC"/>
    <property type="match status" value="1"/>
</dbReference>
<feature type="binding site" evidence="7">
    <location>
        <position position="33"/>
    </location>
    <ligand>
        <name>UDP-N-acetyl-alpha-D-muramoyl-L-alanyl-D-glutamate</name>
        <dbReference type="ChEBI" id="CHEBI:83900"/>
    </ligand>
</feature>
<dbReference type="EMBL" id="CP001823">
    <property type="protein sequence ID" value="ACZ38659.1"/>
    <property type="molecule type" value="Genomic_DNA"/>
</dbReference>
<evidence type="ECO:0000256" key="8">
    <source>
        <dbReference type="RuleBase" id="RU004135"/>
    </source>
</evidence>
<dbReference type="InParanoid" id="D1C342"/>
<dbReference type="GO" id="GO:0051301">
    <property type="term" value="P:cell division"/>
    <property type="evidence" value="ECO:0007669"/>
    <property type="project" value="UniProtKB-KW"/>
</dbReference>
<dbReference type="NCBIfam" id="TIGR01085">
    <property type="entry name" value="murE"/>
    <property type="match status" value="1"/>
</dbReference>
<feature type="domain" description="Mur ligase N-terminal catalytic" evidence="9">
    <location>
        <begin position="27"/>
        <end position="73"/>
    </location>
</feature>
<dbReference type="SUPFAM" id="SSF63418">
    <property type="entry name" value="MurE/MurF N-terminal domain"/>
    <property type="match status" value="1"/>
</dbReference>
<dbReference type="Pfam" id="PF01225">
    <property type="entry name" value="Mur_ligase"/>
    <property type="match status" value="1"/>
</dbReference>
<dbReference type="Proteomes" id="UP000002027">
    <property type="component" value="Chromosome 1"/>
</dbReference>
<keyword evidence="13" id="KW-1185">Reference proteome</keyword>
<comment type="caution">
    <text evidence="7">Lacks conserved residue(s) required for the propagation of feature annotation.</text>
</comment>
<dbReference type="UniPathway" id="UPA00219"/>